<evidence type="ECO:0008006" key="3">
    <source>
        <dbReference type="Google" id="ProtNLM"/>
    </source>
</evidence>
<name>E1YCD2_9BACT</name>
<evidence type="ECO:0000256" key="1">
    <source>
        <dbReference type="PROSITE-ProRule" id="PRU00339"/>
    </source>
</evidence>
<dbReference type="SUPFAM" id="SSF48452">
    <property type="entry name" value="TPR-like"/>
    <property type="match status" value="1"/>
</dbReference>
<dbReference type="AlphaFoldDB" id="E1YCD2"/>
<evidence type="ECO:0000313" key="2">
    <source>
        <dbReference type="EMBL" id="CBX28226.1"/>
    </source>
</evidence>
<dbReference type="PROSITE" id="PS50293">
    <property type="entry name" value="TPR_REGION"/>
    <property type="match status" value="1"/>
</dbReference>
<dbReference type="Pfam" id="PF13414">
    <property type="entry name" value="TPR_11"/>
    <property type="match status" value="1"/>
</dbReference>
<dbReference type="PROSITE" id="PS50005">
    <property type="entry name" value="TPR"/>
    <property type="match status" value="1"/>
</dbReference>
<dbReference type="GO" id="GO:0016757">
    <property type="term" value="F:glycosyltransferase activity"/>
    <property type="evidence" value="ECO:0007669"/>
    <property type="project" value="TreeGrafter"/>
</dbReference>
<organism evidence="2">
    <name type="scientific">uncultured Desulfobacterium sp</name>
    <dbReference type="NCBI Taxonomy" id="201089"/>
    <lineage>
        <taxon>Bacteria</taxon>
        <taxon>Pseudomonadati</taxon>
        <taxon>Thermodesulfobacteriota</taxon>
        <taxon>Desulfobacteria</taxon>
        <taxon>Desulfobacterales</taxon>
        <taxon>Desulfobacteriaceae</taxon>
        <taxon>Desulfobacterium</taxon>
        <taxon>environmental samples</taxon>
    </lineage>
</organism>
<gene>
    <name evidence="2" type="ORF">N47_G35500</name>
</gene>
<dbReference type="PANTHER" id="PTHR44998">
    <property type="match status" value="1"/>
</dbReference>
<accession>E1YCD2</accession>
<sequence length="146" mass="17011">MFLFFSCGLSEIKLLDDPLTAQEHLDLGLSYEKINEVDPAIKQYEMAAKSLPVAYLYLGNVYFKKNNFDEAVNNYKEAIRKDPQNSDAYNNLAWLYYTKKENLEEAEKLVLKAMTINPSKENIYLDTLDKIRILNRQNKKILTPSY</sequence>
<reference evidence="2" key="1">
    <citation type="journal article" date="2011" name="Environ. Microbiol.">
        <title>Genomic insights into the metabolic potential of the polycyclic aromatic hydrocarbon degrading sulfate-reducing Deltaproteobacterium N47.</title>
        <authorList>
            <person name="Bergmann F."/>
            <person name="Selesi D."/>
            <person name="Weinmaier T."/>
            <person name="Tischler P."/>
            <person name="Rattei T."/>
            <person name="Meckenstock R.U."/>
        </authorList>
    </citation>
    <scope>NUCLEOTIDE SEQUENCE</scope>
</reference>
<dbReference type="PANTHER" id="PTHR44998:SF1">
    <property type="entry name" value="UDP-N-ACETYLGLUCOSAMINE--PEPTIDE N-ACETYLGLUCOSAMINYLTRANSFERASE 110 KDA SUBUNIT"/>
    <property type="match status" value="1"/>
</dbReference>
<dbReference type="InterPro" id="IPR019734">
    <property type="entry name" value="TPR_rpt"/>
</dbReference>
<feature type="repeat" description="TPR" evidence="1">
    <location>
        <begin position="52"/>
        <end position="85"/>
    </location>
</feature>
<keyword evidence="1" id="KW-0802">TPR repeat</keyword>
<dbReference type="InterPro" id="IPR011990">
    <property type="entry name" value="TPR-like_helical_dom_sf"/>
</dbReference>
<dbReference type="SMART" id="SM00028">
    <property type="entry name" value="TPR"/>
    <property type="match status" value="2"/>
</dbReference>
<protein>
    <recommendedName>
        <fullName evidence="3">UDP-N-acetylglucosamine--peptide N-acetylglucosaminyltransferase SPINDLY</fullName>
    </recommendedName>
</protein>
<dbReference type="EMBL" id="FR695868">
    <property type="protein sequence ID" value="CBX28226.1"/>
    <property type="molecule type" value="Genomic_DNA"/>
</dbReference>
<dbReference type="GO" id="GO:0006493">
    <property type="term" value="P:protein O-linked glycosylation"/>
    <property type="evidence" value="ECO:0007669"/>
    <property type="project" value="TreeGrafter"/>
</dbReference>
<dbReference type="Gene3D" id="1.25.40.10">
    <property type="entry name" value="Tetratricopeptide repeat domain"/>
    <property type="match status" value="1"/>
</dbReference>
<proteinExistence type="predicted"/>